<name>A0ABU7AXY4_9TELE</name>
<comment type="caution">
    <text evidence="1">The sequence shown here is derived from an EMBL/GenBank/DDBJ whole genome shotgun (WGS) entry which is preliminary data.</text>
</comment>
<accession>A0ABU7AXY4</accession>
<proteinExistence type="predicted"/>
<reference evidence="1 2" key="1">
    <citation type="submission" date="2021-07" db="EMBL/GenBank/DDBJ databases">
        <authorList>
            <person name="Palmer J.M."/>
        </authorList>
    </citation>
    <scope>NUCLEOTIDE SEQUENCE [LARGE SCALE GENOMIC DNA]</scope>
    <source>
        <strain evidence="1 2">AT_MEX2019</strain>
        <tissue evidence="1">Muscle</tissue>
    </source>
</reference>
<dbReference type="Proteomes" id="UP001345963">
    <property type="component" value="Unassembled WGS sequence"/>
</dbReference>
<protein>
    <submittedName>
        <fullName evidence="1">Uncharacterized protein</fullName>
    </submittedName>
</protein>
<evidence type="ECO:0000313" key="2">
    <source>
        <dbReference type="Proteomes" id="UP001345963"/>
    </source>
</evidence>
<gene>
    <name evidence="1" type="ORF">ATANTOWER_015134</name>
</gene>
<sequence length="177" mass="20666">MVPKSCLRNVLRNENETINVFNMFLGFFVDSIYIRDFLRTSMKRSSITTLPRPFVPPFRRHVTFSRSTTGHNCKTTIYTDKHVQVQQDSEKAKRPMVTLKERQRSTAHVGKSVDRITSSRTLNKSDLYGRVARLLEENYKKNLENKADSESEKFYLQFDTSYVRGHREHVKEGALVS</sequence>
<dbReference type="EMBL" id="JAHUTI010032645">
    <property type="protein sequence ID" value="MED6243111.1"/>
    <property type="molecule type" value="Genomic_DNA"/>
</dbReference>
<evidence type="ECO:0000313" key="1">
    <source>
        <dbReference type="EMBL" id="MED6243111.1"/>
    </source>
</evidence>
<organism evidence="1 2">
    <name type="scientific">Ataeniobius toweri</name>
    <dbReference type="NCBI Taxonomy" id="208326"/>
    <lineage>
        <taxon>Eukaryota</taxon>
        <taxon>Metazoa</taxon>
        <taxon>Chordata</taxon>
        <taxon>Craniata</taxon>
        <taxon>Vertebrata</taxon>
        <taxon>Euteleostomi</taxon>
        <taxon>Actinopterygii</taxon>
        <taxon>Neopterygii</taxon>
        <taxon>Teleostei</taxon>
        <taxon>Neoteleostei</taxon>
        <taxon>Acanthomorphata</taxon>
        <taxon>Ovalentaria</taxon>
        <taxon>Atherinomorphae</taxon>
        <taxon>Cyprinodontiformes</taxon>
        <taxon>Goodeidae</taxon>
        <taxon>Ataeniobius</taxon>
    </lineage>
</organism>
<keyword evidence="2" id="KW-1185">Reference proteome</keyword>